<gene>
    <name evidence="1" type="ORF">KK060_18995</name>
</gene>
<organism evidence="1 2">
    <name type="scientific">Chryseosolibacter indicus</name>
    <dbReference type="NCBI Taxonomy" id="2782351"/>
    <lineage>
        <taxon>Bacteria</taxon>
        <taxon>Pseudomonadati</taxon>
        <taxon>Bacteroidota</taxon>
        <taxon>Cytophagia</taxon>
        <taxon>Cytophagales</taxon>
        <taxon>Chryseotaleaceae</taxon>
        <taxon>Chryseosolibacter</taxon>
    </lineage>
</organism>
<dbReference type="Proteomes" id="UP000772618">
    <property type="component" value="Unassembled WGS sequence"/>
</dbReference>
<dbReference type="RefSeq" id="WP_254155334.1">
    <property type="nucleotide sequence ID" value="NZ_JAHESD010000054.1"/>
</dbReference>
<evidence type="ECO:0000313" key="2">
    <source>
        <dbReference type="Proteomes" id="UP000772618"/>
    </source>
</evidence>
<evidence type="ECO:0000313" key="1">
    <source>
        <dbReference type="EMBL" id="MBT1705386.1"/>
    </source>
</evidence>
<keyword evidence="2" id="KW-1185">Reference proteome</keyword>
<comment type="caution">
    <text evidence="1">The sequence shown here is derived from an EMBL/GenBank/DDBJ whole genome shotgun (WGS) entry which is preliminary data.</text>
</comment>
<accession>A0ABS5VVY5</accession>
<dbReference type="EMBL" id="JAHESD010000054">
    <property type="protein sequence ID" value="MBT1705386.1"/>
    <property type="molecule type" value="Genomic_DNA"/>
</dbReference>
<protein>
    <submittedName>
        <fullName evidence="1">Uncharacterized protein</fullName>
    </submittedName>
</protein>
<proteinExistence type="predicted"/>
<sequence>MTRSLTLDPSSFVKIADNKTVFVQVLKAKTIIEGSRFIEGDITNEEVTSPMGRVAKATQVSTMPRATIILFSEMVIS</sequence>
<reference evidence="1 2" key="1">
    <citation type="submission" date="2021-05" db="EMBL/GenBank/DDBJ databases">
        <title>A Polyphasic approach of four new species of the genus Ohtaekwangia: Ohtaekwangia histidinii sp. nov., Ohtaekwangia cretensis sp. nov., Ohtaekwangia indiensis sp. nov., Ohtaekwangia reichenbachii sp. nov. from diverse environment.</title>
        <authorList>
            <person name="Octaviana S."/>
        </authorList>
    </citation>
    <scope>NUCLEOTIDE SEQUENCE [LARGE SCALE GENOMIC DNA]</scope>
    <source>
        <strain evidence="1 2">PWU20</strain>
    </source>
</reference>
<name>A0ABS5VVY5_9BACT</name>